<proteinExistence type="predicted"/>
<dbReference type="AlphaFoldDB" id="A0A1B8Y3D1"/>
<feature type="transmembrane region" description="Helical" evidence="1">
    <location>
        <begin position="40"/>
        <end position="61"/>
    </location>
</feature>
<reference evidence="2" key="1">
    <citation type="submission" date="2009-11" db="EMBL/GenBank/DDBJ databases">
        <authorList>
            <consortium name="US DOE Joint Genome Institute (JGI-PGF)"/>
            <person name="Ottilar R."/>
            <person name="Schmutz J."/>
            <person name="Salamov A."/>
            <person name="Cheng J.F."/>
            <person name="Lucas S."/>
            <person name="Pitluck S."/>
            <person name="Gundlach H."/>
            <person name="Guo Y."/>
            <person name="Haberer G."/>
            <person name="Nasrallah J."/>
            <person name="Mayer K.F.X."/>
            <person name="van de Peer Y."/>
            <person name="Weigel D."/>
            <person name="Grigoriev I.V."/>
        </authorList>
    </citation>
    <scope>NUCLEOTIDE SEQUENCE</scope>
    <source>
        <strain evidence="2">Nigerian</strain>
    </source>
</reference>
<name>A0A1B8Y3D1_XENTR</name>
<sequence>MYPSHSPLPCSKHQSNHPWVQPIGFRWACAVSQRSKAGQAFYWIIWYVRFPLAVLCLSLPIGADWALGYAMQGSEG</sequence>
<evidence type="ECO:0000256" key="1">
    <source>
        <dbReference type="SAM" id="Phobius"/>
    </source>
</evidence>
<accession>A0A1B8Y3D1</accession>
<protein>
    <submittedName>
        <fullName evidence="2">Uncharacterized protein</fullName>
    </submittedName>
</protein>
<keyword evidence="1" id="KW-1133">Transmembrane helix</keyword>
<reference evidence="2" key="2">
    <citation type="journal article" date="2010" name="Science">
        <title>The genome of the Western clawed frog Xenopus tropicalis.</title>
        <authorList>
            <person name="Hellsten U."/>
            <person name="Harland R.M."/>
            <person name="Gilchrist M.J."/>
            <person name="Hendrix D."/>
            <person name="Jurka J."/>
            <person name="Kapitonov V."/>
            <person name="Ovcharenko I."/>
            <person name="Putnam N.H."/>
            <person name="Shu S."/>
            <person name="Taher L."/>
            <person name="Blitz I.L."/>
            <person name="Blumberg B."/>
            <person name="Dichmann D.S."/>
            <person name="Dubchak I."/>
            <person name="Amaya E."/>
            <person name="Detter J.C."/>
            <person name="Fletcher R."/>
            <person name="Gerhard D.S."/>
            <person name="Goodstein D."/>
            <person name="Graves T."/>
            <person name="Grigoriev I.V."/>
            <person name="Grimwood J."/>
            <person name="Kawashima T."/>
            <person name="Lindquist E."/>
            <person name="Lucas S.M."/>
            <person name="Mead P.E."/>
            <person name="Mitros T."/>
            <person name="Ogino H."/>
            <person name="Ohta Y."/>
            <person name="Poliakov A.V."/>
            <person name="Pollet N."/>
            <person name="Robert J."/>
            <person name="Salamov A."/>
            <person name="Sater A.K."/>
            <person name="Schmutz J."/>
            <person name="Terry A."/>
            <person name="Vize P.D."/>
            <person name="Warren W.C."/>
            <person name="Wells D."/>
            <person name="Wills A."/>
            <person name="Wilson R.K."/>
            <person name="Zimmerman L.B."/>
            <person name="Zorn A.M."/>
            <person name="Grainger R."/>
            <person name="Grammer T."/>
            <person name="Khokha M.K."/>
            <person name="Richardson P.M."/>
            <person name="Rokhsar D.S."/>
        </authorList>
    </citation>
    <scope>NUCLEOTIDE SEQUENCE [LARGE SCALE GENOMIC DNA]</scope>
    <source>
        <strain evidence="2">Nigerian</strain>
    </source>
</reference>
<gene>
    <name evidence="2" type="ORF">XENTR_v90027097mg</name>
</gene>
<dbReference type="EMBL" id="KV460496">
    <property type="protein sequence ID" value="OCA17450.1"/>
    <property type="molecule type" value="Genomic_DNA"/>
</dbReference>
<keyword evidence="1" id="KW-0472">Membrane</keyword>
<reference evidence="2" key="3">
    <citation type="submission" date="2016-05" db="EMBL/GenBank/DDBJ databases">
        <title>WGS assembly of Xenopus tropicalis.</title>
        <authorList>
            <person name="Sessions A."/>
            <person name="Jenkins J."/>
            <person name="Mitros T."/>
            <person name="Lyons J.T."/>
            <person name="Dichmann D.S."/>
            <person name="Robert J."/>
            <person name="Harland R.M."/>
            <person name="Rokhsar D.S."/>
        </authorList>
    </citation>
    <scope>NUCLEOTIDE SEQUENCE</scope>
    <source>
        <strain evidence="2">Nigerian</strain>
    </source>
</reference>
<keyword evidence="1" id="KW-0812">Transmembrane</keyword>
<evidence type="ECO:0000313" key="2">
    <source>
        <dbReference type="EMBL" id="OCA17450.1"/>
    </source>
</evidence>
<organism evidence="2">
    <name type="scientific">Xenopus tropicalis</name>
    <name type="common">Western clawed frog</name>
    <name type="synonym">Silurana tropicalis</name>
    <dbReference type="NCBI Taxonomy" id="8364"/>
    <lineage>
        <taxon>Eukaryota</taxon>
        <taxon>Metazoa</taxon>
        <taxon>Chordata</taxon>
        <taxon>Craniata</taxon>
        <taxon>Vertebrata</taxon>
        <taxon>Euteleostomi</taxon>
        <taxon>Amphibia</taxon>
        <taxon>Batrachia</taxon>
        <taxon>Anura</taxon>
        <taxon>Pipoidea</taxon>
        <taxon>Pipidae</taxon>
        <taxon>Xenopodinae</taxon>
        <taxon>Xenopus</taxon>
        <taxon>Silurana</taxon>
    </lineage>
</organism>